<gene>
    <name evidence="3" type="ORF">GCM10009682_10790</name>
</gene>
<evidence type="ECO:0000256" key="2">
    <source>
        <dbReference type="SAM" id="Phobius"/>
    </source>
</evidence>
<dbReference type="EMBL" id="BAAALT010000023">
    <property type="protein sequence ID" value="GAA1790546.1"/>
    <property type="molecule type" value="Genomic_DNA"/>
</dbReference>
<keyword evidence="4" id="KW-1185">Reference proteome</keyword>
<comment type="caution">
    <text evidence="3">The sequence shown here is derived from an EMBL/GenBank/DDBJ whole genome shotgun (WGS) entry which is preliminary data.</text>
</comment>
<feature type="region of interest" description="Disordered" evidence="1">
    <location>
        <begin position="150"/>
        <end position="180"/>
    </location>
</feature>
<sequence length="305" mass="30278">MTFDEDDLDRLADYAAGLLDPAEAASVAARVATDPHWAAVYGQLVTADVVVATQLRDAPGEDVMPADIVARLDAAFAGEAAAGDAGSDAAARTPVISLAEARRRRQRRAGLVAVGAVAAAVVAVVGGSVVNGGLPVREFGSAADAPAMGTGAGADNGAPEAANSDKSVSDGPGATAPASAQALSAGQLATVPITDSDTDYTWTSLPLAAAGVTLTDGNSSTAKSTARARVPRALRDLARPETLRACLEAVGVATGGTPTRAEFASYDGTPALVVVITRPAGKTVAAVGGDCGPGSPDLRARRDLP</sequence>
<evidence type="ECO:0000313" key="3">
    <source>
        <dbReference type="EMBL" id="GAA1790546.1"/>
    </source>
</evidence>
<feature type="transmembrane region" description="Helical" evidence="2">
    <location>
        <begin position="109"/>
        <end position="130"/>
    </location>
</feature>
<dbReference type="Proteomes" id="UP001500218">
    <property type="component" value="Unassembled WGS sequence"/>
</dbReference>
<evidence type="ECO:0000313" key="4">
    <source>
        <dbReference type="Proteomes" id="UP001500218"/>
    </source>
</evidence>
<dbReference type="RefSeq" id="WP_344126856.1">
    <property type="nucleotide sequence ID" value="NZ_BAAALT010000023.1"/>
</dbReference>
<proteinExistence type="predicted"/>
<keyword evidence="2" id="KW-0472">Membrane</keyword>
<reference evidence="3 4" key="1">
    <citation type="journal article" date="2019" name="Int. J. Syst. Evol. Microbiol.">
        <title>The Global Catalogue of Microorganisms (GCM) 10K type strain sequencing project: providing services to taxonomists for standard genome sequencing and annotation.</title>
        <authorList>
            <consortium name="The Broad Institute Genomics Platform"/>
            <consortium name="The Broad Institute Genome Sequencing Center for Infectious Disease"/>
            <person name="Wu L."/>
            <person name="Ma J."/>
        </authorList>
    </citation>
    <scope>NUCLEOTIDE SEQUENCE [LARGE SCALE GENOMIC DNA]</scope>
    <source>
        <strain evidence="3 4">JCM 13250</strain>
    </source>
</reference>
<keyword evidence="2" id="KW-0812">Transmembrane</keyword>
<protein>
    <submittedName>
        <fullName evidence="3">Uncharacterized protein</fullName>
    </submittedName>
</protein>
<organism evidence="3 4">
    <name type="scientific">Luedemannella flava</name>
    <dbReference type="NCBI Taxonomy" id="349316"/>
    <lineage>
        <taxon>Bacteria</taxon>
        <taxon>Bacillati</taxon>
        <taxon>Actinomycetota</taxon>
        <taxon>Actinomycetes</taxon>
        <taxon>Micromonosporales</taxon>
        <taxon>Micromonosporaceae</taxon>
        <taxon>Luedemannella</taxon>
    </lineage>
</organism>
<accession>A0ABN2LKC1</accession>
<keyword evidence="2" id="KW-1133">Transmembrane helix</keyword>
<name>A0ABN2LKC1_9ACTN</name>
<evidence type="ECO:0000256" key="1">
    <source>
        <dbReference type="SAM" id="MobiDB-lite"/>
    </source>
</evidence>